<dbReference type="SUPFAM" id="SSF52058">
    <property type="entry name" value="L domain-like"/>
    <property type="match status" value="1"/>
</dbReference>
<organism evidence="2 3">
    <name type="scientific">Oncorhynchus mykiss</name>
    <name type="common">Rainbow trout</name>
    <name type="synonym">Salmo gairdneri</name>
    <dbReference type="NCBI Taxonomy" id="8022"/>
    <lineage>
        <taxon>Eukaryota</taxon>
        <taxon>Metazoa</taxon>
        <taxon>Chordata</taxon>
        <taxon>Craniata</taxon>
        <taxon>Vertebrata</taxon>
        <taxon>Euteleostomi</taxon>
        <taxon>Actinopterygii</taxon>
        <taxon>Neopterygii</taxon>
        <taxon>Teleostei</taxon>
        <taxon>Protacanthopterygii</taxon>
        <taxon>Salmoniformes</taxon>
        <taxon>Salmonidae</taxon>
        <taxon>Salmoninae</taxon>
        <taxon>Oncorhynchus</taxon>
    </lineage>
</organism>
<dbReference type="Ensembl" id="ENSOMYT00000020933.2">
    <property type="protein sequence ID" value="ENSOMYP00000019048.1"/>
    <property type="gene ID" value="ENSOMYG00000009237.2"/>
</dbReference>
<dbReference type="InterPro" id="IPR032675">
    <property type="entry name" value="LRR_dom_sf"/>
</dbReference>
<feature type="signal peptide" evidence="1">
    <location>
        <begin position="1"/>
        <end position="15"/>
    </location>
</feature>
<name>A0A8C7P8N2_ONCMY</name>
<keyword evidence="3" id="KW-1185">Reference proteome</keyword>
<reference evidence="2" key="3">
    <citation type="submission" date="2025-09" db="UniProtKB">
        <authorList>
            <consortium name="Ensembl"/>
        </authorList>
    </citation>
    <scope>IDENTIFICATION</scope>
</reference>
<evidence type="ECO:0000313" key="3">
    <source>
        <dbReference type="Proteomes" id="UP000694395"/>
    </source>
</evidence>
<dbReference type="AlphaFoldDB" id="A0A8C7P8N2"/>
<sequence length="99" mass="10973">GVVLCFLFILPGFSCMFCYLSKSSNEKKGYDISGQGLPGIPDELPSSTKTLDFSFNYLPAINNTTFVRLKELVSMNLTRLVTSCNTLKGLNTGFELYIK</sequence>
<feature type="chain" id="PRO_5034727690" evidence="1">
    <location>
        <begin position="16"/>
        <end position="99"/>
    </location>
</feature>
<accession>A0A8C7P8N2</accession>
<keyword evidence="1" id="KW-0732">Signal</keyword>
<reference evidence="2" key="1">
    <citation type="submission" date="2020-07" db="EMBL/GenBank/DDBJ databases">
        <title>A long reads based de novo assembly of the rainbow trout Arlee double haploid line genome.</title>
        <authorList>
            <person name="Gao G."/>
            <person name="Palti Y."/>
        </authorList>
    </citation>
    <scope>NUCLEOTIDE SEQUENCE [LARGE SCALE GENOMIC DNA]</scope>
</reference>
<dbReference type="GeneTree" id="ENSGT01060000253590"/>
<proteinExistence type="predicted"/>
<evidence type="ECO:0000256" key="1">
    <source>
        <dbReference type="SAM" id="SignalP"/>
    </source>
</evidence>
<protein>
    <submittedName>
        <fullName evidence="2">Uncharacterized protein</fullName>
    </submittedName>
</protein>
<dbReference type="Proteomes" id="UP000694395">
    <property type="component" value="Chromosome 5"/>
</dbReference>
<evidence type="ECO:0000313" key="2">
    <source>
        <dbReference type="Ensembl" id="ENSOMYP00000019048.1"/>
    </source>
</evidence>
<dbReference type="Gene3D" id="3.80.10.10">
    <property type="entry name" value="Ribonuclease Inhibitor"/>
    <property type="match status" value="1"/>
</dbReference>
<reference evidence="2" key="2">
    <citation type="submission" date="2025-08" db="UniProtKB">
        <authorList>
            <consortium name="Ensembl"/>
        </authorList>
    </citation>
    <scope>IDENTIFICATION</scope>
</reference>